<dbReference type="Gene3D" id="3.10.260.20">
    <property type="entry name" value="Ski"/>
    <property type="match status" value="1"/>
</dbReference>
<dbReference type="CDD" id="cd21081">
    <property type="entry name" value="DHD_Dac"/>
    <property type="match status" value="1"/>
</dbReference>
<dbReference type="GO" id="GO:0005667">
    <property type="term" value="C:transcription regulator complex"/>
    <property type="evidence" value="ECO:0007669"/>
    <property type="project" value="TreeGrafter"/>
</dbReference>
<organism evidence="7 8">
    <name type="scientific">Polypedilum vanderplanki</name>
    <name type="common">Sleeping chironomid midge</name>
    <dbReference type="NCBI Taxonomy" id="319348"/>
    <lineage>
        <taxon>Eukaryota</taxon>
        <taxon>Metazoa</taxon>
        <taxon>Ecdysozoa</taxon>
        <taxon>Arthropoda</taxon>
        <taxon>Hexapoda</taxon>
        <taxon>Insecta</taxon>
        <taxon>Pterygota</taxon>
        <taxon>Neoptera</taxon>
        <taxon>Endopterygota</taxon>
        <taxon>Diptera</taxon>
        <taxon>Nematocera</taxon>
        <taxon>Chironomoidea</taxon>
        <taxon>Chironomidae</taxon>
        <taxon>Chironominae</taxon>
        <taxon>Polypedilum</taxon>
        <taxon>Polypedilum</taxon>
    </lineage>
</organism>
<evidence type="ECO:0000313" key="7">
    <source>
        <dbReference type="EMBL" id="KAG5674675.1"/>
    </source>
</evidence>
<comment type="similarity">
    <text evidence="3">Belongs to the DACH/dachshund family.</text>
</comment>
<evidence type="ECO:0000256" key="3">
    <source>
        <dbReference type="ARBA" id="ARBA00038192"/>
    </source>
</evidence>
<reference evidence="7" key="1">
    <citation type="submission" date="2021-03" db="EMBL/GenBank/DDBJ databases">
        <title>Chromosome level genome of the anhydrobiotic midge Polypedilum vanderplanki.</title>
        <authorList>
            <person name="Yoshida Y."/>
            <person name="Kikawada T."/>
            <person name="Gusev O."/>
        </authorList>
    </citation>
    <scope>NUCLEOTIDE SEQUENCE</scope>
    <source>
        <strain evidence="7">NIAS01</strain>
        <tissue evidence="7">Whole body or cell culture</tissue>
    </source>
</reference>
<evidence type="ECO:0000259" key="6">
    <source>
        <dbReference type="Pfam" id="PF02437"/>
    </source>
</evidence>
<feature type="domain" description="SKI/SNO/DAC" evidence="6">
    <location>
        <begin position="54"/>
        <end position="161"/>
    </location>
</feature>
<keyword evidence="4" id="KW-0175">Coiled coil</keyword>
<evidence type="ECO:0000313" key="8">
    <source>
        <dbReference type="Proteomes" id="UP001107558"/>
    </source>
</evidence>
<evidence type="ECO:0000256" key="5">
    <source>
        <dbReference type="SAM" id="MobiDB-lite"/>
    </source>
</evidence>
<feature type="compositionally biased region" description="Basic and acidic residues" evidence="5">
    <location>
        <begin position="316"/>
        <end position="326"/>
    </location>
</feature>
<dbReference type="AlphaFoldDB" id="A0A9J6BYP7"/>
<dbReference type="Pfam" id="PF02437">
    <property type="entry name" value="Ski_Sno_DHD"/>
    <property type="match status" value="1"/>
</dbReference>
<dbReference type="InterPro" id="IPR009061">
    <property type="entry name" value="DNA-bd_dom_put_sf"/>
</dbReference>
<dbReference type="GO" id="GO:0000978">
    <property type="term" value="F:RNA polymerase II cis-regulatory region sequence-specific DNA binding"/>
    <property type="evidence" value="ECO:0007669"/>
    <property type="project" value="TreeGrafter"/>
</dbReference>
<comment type="subcellular location">
    <subcellularLocation>
        <location evidence="1">Nucleus</location>
    </subcellularLocation>
</comment>
<dbReference type="PANTHER" id="PTHR12577">
    <property type="entry name" value="DACHSHUND"/>
    <property type="match status" value="1"/>
</dbReference>
<dbReference type="InterPro" id="IPR037000">
    <property type="entry name" value="Ski_DNA-bd_sf"/>
</dbReference>
<feature type="coiled-coil region" evidence="4">
    <location>
        <begin position="439"/>
        <end position="510"/>
    </location>
</feature>
<evidence type="ECO:0000256" key="1">
    <source>
        <dbReference type="ARBA" id="ARBA00004123"/>
    </source>
</evidence>
<dbReference type="InterPro" id="IPR052417">
    <property type="entry name" value="Dachshund_domain"/>
</dbReference>
<dbReference type="EMBL" id="JADBJN010000002">
    <property type="protein sequence ID" value="KAG5674675.1"/>
    <property type="molecule type" value="Genomic_DNA"/>
</dbReference>
<protein>
    <recommendedName>
        <fullName evidence="6">SKI/SNO/DAC domain-containing protein</fullName>
    </recommendedName>
</protein>
<evidence type="ECO:0000256" key="4">
    <source>
        <dbReference type="SAM" id="Coils"/>
    </source>
</evidence>
<comment type="caution">
    <text evidence="7">The sequence shown here is derived from an EMBL/GenBank/DDBJ whole genome shotgun (WGS) entry which is preliminary data.</text>
</comment>
<feature type="region of interest" description="Disordered" evidence="5">
    <location>
        <begin position="169"/>
        <end position="231"/>
    </location>
</feature>
<dbReference type="PANTHER" id="PTHR12577:SF6">
    <property type="entry name" value="DACHSHUND, ISOFORM B"/>
    <property type="match status" value="1"/>
</dbReference>
<dbReference type="GO" id="GO:0000981">
    <property type="term" value="F:DNA-binding transcription factor activity, RNA polymerase II-specific"/>
    <property type="evidence" value="ECO:0007669"/>
    <property type="project" value="TreeGrafter"/>
</dbReference>
<accession>A0A9J6BYP7</accession>
<feature type="compositionally biased region" description="Basic and acidic residues" evidence="5">
    <location>
        <begin position="557"/>
        <end position="569"/>
    </location>
</feature>
<dbReference type="Proteomes" id="UP001107558">
    <property type="component" value="Chromosome 2"/>
</dbReference>
<feature type="region of interest" description="Disordered" evidence="5">
    <location>
        <begin position="316"/>
        <end position="397"/>
    </location>
</feature>
<name>A0A9J6BYP7_POLVA</name>
<feature type="compositionally biased region" description="Acidic residues" evidence="5">
    <location>
        <begin position="367"/>
        <end position="378"/>
    </location>
</feature>
<dbReference type="SUPFAM" id="SSF46955">
    <property type="entry name" value="Putative DNA-binding domain"/>
    <property type="match status" value="1"/>
</dbReference>
<proteinExistence type="inferred from homology"/>
<keyword evidence="2" id="KW-0539">Nucleus</keyword>
<keyword evidence="8" id="KW-1185">Reference proteome</keyword>
<gene>
    <name evidence="7" type="ORF">PVAND_004628</name>
</gene>
<feature type="compositionally biased region" description="Polar residues" evidence="5">
    <location>
        <begin position="327"/>
        <end position="339"/>
    </location>
</feature>
<feature type="compositionally biased region" description="Polar residues" evidence="5">
    <location>
        <begin position="379"/>
        <end position="394"/>
    </location>
</feature>
<dbReference type="FunFam" id="3.10.260.20:FF:000001">
    <property type="entry name" value="Dachshund homolog 1"/>
    <property type="match status" value="1"/>
</dbReference>
<feature type="compositionally biased region" description="Basic and acidic residues" evidence="5">
    <location>
        <begin position="195"/>
        <end position="220"/>
    </location>
</feature>
<dbReference type="InterPro" id="IPR003380">
    <property type="entry name" value="SKI/SNO/DAC"/>
</dbReference>
<feature type="region of interest" description="Disordered" evidence="5">
    <location>
        <begin position="537"/>
        <end position="575"/>
    </location>
</feature>
<sequence>MLPMMNQRLPLPPHHGLGLLNSFMHHASPLDLMTSAAHHHHHEHPPTRTYNTQPSFVPSDPTENECKIVEYRGQKVAAFIIGGETMLCLPQAFDLFLKNLVGGLHTGYLIHSKLKRLDIVPLVCTVEQIRLLRGLGALQPGVNRCKLLSSKHFDILYRDCTQARCMSVKPNENNRRGRPPKQGLPFDDYNDDEPDHGKKYRLDEKDSSGNEGHSQDDGNGKSKYSGISGDYNPSAMHLNHIQFMQMNQHRLAQSNAIMGQELQAQAHLQRAIEENNNKNSNLANLHRPNLWETCSASYESFVKNLERLRKEKLEENLENEKRRHSENGTPNESSILNLSKNRERSQSPEYIRNTTDSPGLESAENLDVNEDPSEDMEVSENSPRSRSQTPTQLGSIGGKINYHARDFSRPAPTIAFPSTEILLRNIQELLKVVLENSIQQEQQLSFEKAELKMNALREREINSNLERRLSEEQKLRVLYQKRYNRDRKYRFKLQKQIEEEYEKHNRLEEILKKSSTTDTLKKLTDFLRENKKMFNNNTIVKSTKEETEKIDDEEMKDVDASDDTKEKEMSSPNSK</sequence>
<dbReference type="GO" id="GO:0005634">
    <property type="term" value="C:nucleus"/>
    <property type="evidence" value="ECO:0007669"/>
    <property type="project" value="UniProtKB-SubCell"/>
</dbReference>
<evidence type="ECO:0000256" key="2">
    <source>
        <dbReference type="ARBA" id="ARBA00023242"/>
    </source>
</evidence>
<dbReference type="OrthoDB" id="7786175at2759"/>